<evidence type="ECO:0000259" key="1">
    <source>
        <dbReference type="Pfam" id="PF13443"/>
    </source>
</evidence>
<organism evidence="2 5">
    <name type="scientific">Clostridium pasteurianum DSM 525 = ATCC 6013</name>
    <dbReference type="NCBI Taxonomy" id="1262449"/>
    <lineage>
        <taxon>Bacteria</taxon>
        <taxon>Bacillati</taxon>
        <taxon>Bacillota</taxon>
        <taxon>Clostridia</taxon>
        <taxon>Eubacteriales</taxon>
        <taxon>Clostridiaceae</taxon>
        <taxon>Clostridium</taxon>
    </lineage>
</organism>
<evidence type="ECO:0000313" key="3">
    <source>
        <dbReference type="EMBL" id="KRU14431.1"/>
    </source>
</evidence>
<gene>
    <name evidence="2" type="ORF">CLPA_c34950</name>
    <name evidence="3" type="ORF">CP6013_03689</name>
</gene>
<keyword evidence="2" id="KW-0238">DNA-binding</keyword>
<dbReference type="Pfam" id="PF13443">
    <property type="entry name" value="HTH_26"/>
    <property type="match status" value="1"/>
</dbReference>
<evidence type="ECO:0000313" key="4">
    <source>
        <dbReference type="Proteomes" id="UP000028042"/>
    </source>
</evidence>
<dbReference type="KEGG" id="cpat:CLPA_c34950"/>
<sequence length="75" mass="8966">MIKCNLRKICFEKDIRTISELQRITGVSRPTLYKMFDNKDLLTVKLESFNIVLNKLHIKKLSDLIEYIDENTEYK</sequence>
<proteinExistence type="predicted"/>
<dbReference type="EMBL" id="CP009268">
    <property type="protein sequence ID" value="AJA53544.1"/>
    <property type="molecule type" value="Genomic_DNA"/>
</dbReference>
<evidence type="ECO:0000313" key="2">
    <source>
        <dbReference type="EMBL" id="AJA53544.1"/>
    </source>
</evidence>
<dbReference type="Proteomes" id="UP000030905">
    <property type="component" value="Chromosome"/>
</dbReference>
<dbReference type="InterPro" id="IPR001387">
    <property type="entry name" value="Cro/C1-type_HTH"/>
</dbReference>
<keyword evidence="5" id="KW-1185">Reference proteome</keyword>
<dbReference type="Proteomes" id="UP000028042">
    <property type="component" value="Unassembled WGS sequence"/>
</dbReference>
<reference evidence="2 5" key="1">
    <citation type="journal article" date="2015" name="Genome Announc.">
        <title>Complete Genome Sequence of the Nitrogen-Fixing and Solvent-Producing Clostridium pasteurianum DSM 525.</title>
        <authorList>
            <person name="Poehlein A."/>
            <person name="Grosse-Honebrink A."/>
            <person name="Zhang Y."/>
            <person name="Minton N.P."/>
            <person name="Daniel R."/>
        </authorList>
    </citation>
    <scope>NUCLEOTIDE SEQUENCE [LARGE SCALE GENOMIC DNA]</scope>
    <source>
        <strain evidence="2">DSM 525</strain>
        <strain evidence="5">DSM 525 / ATCC 6013</strain>
    </source>
</reference>
<name>A0A0H3J6C1_CLOPA</name>
<dbReference type="KEGG" id="cpae:CPAST_c34950"/>
<protein>
    <submittedName>
        <fullName evidence="2">Cro/C1-type HTH DNA-binding domain-containing protein</fullName>
    </submittedName>
</protein>
<dbReference type="AlphaFoldDB" id="A0A0H3J6C1"/>
<reference evidence="3 4" key="3">
    <citation type="journal article" name="Genome Announc.">
        <title>Improved Draft Genome Sequence of Clostridium pasteurianum Strain ATCC 6013 (DSM 525) Using a Hybrid Next-Generation Sequencing Approach.</title>
        <authorList>
            <person name="Pyne M.E."/>
            <person name="Utturkar S."/>
            <person name="Brown S.D."/>
            <person name="Moo-Young M."/>
            <person name="Chung D.A."/>
            <person name="Chou C.P."/>
        </authorList>
    </citation>
    <scope>NUCLEOTIDE SEQUENCE [LARGE SCALE GENOMIC DNA]</scope>
    <source>
        <strain evidence="3 4">ATCC 6013</strain>
    </source>
</reference>
<evidence type="ECO:0000313" key="5">
    <source>
        <dbReference type="Proteomes" id="UP000030905"/>
    </source>
</evidence>
<accession>A0A0H3J6C1</accession>
<dbReference type="EMBL" id="JPGY02000001">
    <property type="protein sequence ID" value="KRU14431.1"/>
    <property type="molecule type" value="Genomic_DNA"/>
</dbReference>
<dbReference type="RefSeq" id="WP_003445919.1">
    <property type="nucleotide sequence ID" value="NZ_ANZB01000008.1"/>
</dbReference>
<dbReference type="GO" id="GO:0003677">
    <property type="term" value="F:DNA binding"/>
    <property type="evidence" value="ECO:0007669"/>
    <property type="project" value="UniProtKB-KW"/>
</dbReference>
<dbReference type="PATRIC" id="fig|1262449.3.peg.2562"/>
<dbReference type="GeneID" id="93075591"/>
<feature type="domain" description="HTH cro/C1-type" evidence="1">
    <location>
        <begin position="5"/>
        <end position="70"/>
    </location>
</feature>
<reference evidence="3" key="2">
    <citation type="submission" date="2015-10" db="EMBL/GenBank/DDBJ databases">
        <title>Improved Draft Genome Sequence of Clostridium pasteurianum Strain ATCC 6013 (DSM 525) Using a Hybrid Next-Generation Sequencing Approach.</title>
        <authorList>
            <person name="Pyne M.E."/>
            <person name="Utturkar S.M."/>
            <person name="Brown S.D."/>
            <person name="Moo-Young M."/>
            <person name="Chung D.A."/>
            <person name="Chou P.C."/>
        </authorList>
    </citation>
    <scope>NUCLEOTIDE SEQUENCE</scope>
    <source>
        <strain evidence="3">ATCC 6013</strain>
    </source>
</reference>